<dbReference type="InterPro" id="IPR050330">
    <property type="entry name" value="Bact_OuterMem_StrucFunc"/>
</dbReference>
<dbReference type="InterPro" id="IPR006664">
    <property type="entry name" value="OMP_bac"/>
</dbReference>
<feature type="domain" description="OmpA-like" evidence="11">
    <location>
        <begin position="198"/>
        <end position="321"/>
    </location>
</feature>
<keyword evidence="2" id="KW-0813">Transport</keyword>
<keyword evidence="7" id="KW-0626">Porin</keyword>
<evidence type="ECO:0000259" key="11">
    <source>
        <dbReference type="PROSITE" id="PS51123"/>
    </source>
</evidence>
<dbReference type="InterPro" id="IPR006665">
    <property type="entry name" value="OmpA-like"/>
</dbReference>
<organism evidence="12">
    <name type="scientific">Tanacetum cinerariifolium</name>
    <name type="common">Dalmatian daisy</name>
    <name type="synonym">Chrysanthemum cinerariifolium</name>
    <dbReference type="NCBI Taxonomy" id="118510"/>
    <lineage>
        <taxon>Eukaryota</taxon>
        <taxon>Viridiplantae</taxon>
        <taxon>Streptophyta</taxon>
        <taxon>Embryophyta</taxon>
        <taxon>Tracheophyta</taxon>
        <taxon>Spermatophyta</taxon>
        <taxon>Magnoliopsida</taxon>
        <taxon>eudicotyledons</taxon>
        <taxon>Gunneridae</taxon>
        <taxon>Pentapetalae</taxon>
        <taxon>asterids</taxon>
        <taxon>campanulids</taxon>
        <taxon>Asterales</taxon>
        <taxon>Asteraceae</taxon>
        <taxon>Asteroideae</taxon>
        <taxon>Anthemideae</taxon>
        <taxon>Anthemidinae</taxon>
        <taxon>Tanacetum</taxon>
    </lineage>
</organism>
<evidence type="ECO:0000256" key="9">
    <source>
        <dbReference type="ARBA" id="ARBA00023237"/>
    </source>
</evidence>
<dbReference type="Pfam" id="PF13505">
    <property type="entry name" value="OMP_b-brl"/>
    <property type="match status" value="1"/>
</dbReference>
<dbReference type="GO" id="GO:0015288">
    <property type="term" value="F:porin activity"/>
    <property type="evidence" value="ECO:0007669"/>
    <property type="project" value="UniProtKB-KW"/>
</dbReference>
<keyword evidence="3" id="KW-1134">Transmembrane beta strand</keyword>
<evidence type="ECO:0000256" key="3">
    <source>
        <dbReference type="ARBA" id="ARBA00022452"/>
    </source>
</evidence>
<dbReference type="InterPro" id="IPR027385">
    <property type="entry name" value="Beta-barrel_OMP"/>
</dbReference>
<dbReference type="PROSITE" id="PS51123">
    <property type="entry name" value="OMPA_2"/>
    <property type="match status" value="1"/>
</dbReference>
<accession>A0A699GMI4</accession>
<keyword evidence="5" id="KW-0732">Signal</keyword>
<dbReference type="SUPFAM" id="SSF103088">
    <property type="entry name" value="OmpA-like"/>
    <property type="match status" value="1"/>
</dbReference>
<evidence type="ECO:0000256" key="1">
    <source>
        <dbReference type="ARBA" id="ARBA00004571"/>
    </source>
</evidence>
<keyword evidence="8" id="KW-0472">Membrane</keyword>
<sequence>MAQEPVINPSWYIQPSVSAIKPDDDFGVDRRGPGAGLKFGKAVNENWDVQLGGTYARSKQNGDRYQQQTLGVDGLYLFSRKSFRPFVLVGAGVQRDKLGLAGQGQIEKNSPYLSAGLGFQADVNDRTTFQADIRNVHGFLRDDAFPNTDKSNNLYLTVGVNFAFAAPPRPAPPPPAPVVAEPPPPPPAPLPPPPPPPARFEKMTLSATEMFGFDSAKLNSNQPKLDEIAMMLNNNPNIDNVTIAGYTDRLGSDKYNQKLSERRANSVKEYLVGKGVATNRLNAEGRGKANPVVTCDNKKKADLIKCLEPNRRVEHGRGAGVLYVVLHRSHHRAGAGHCRLVLRAAGGAGRTVRAAQRPGRLPGRGSDPDGPGWRAEQGRGPAGHHHCLRAADLWRHHRVCRAEIEPGRDLASAAHHVEFGVGCNPHPPAVVRHGAGAGVPVDGVAGGQRLADYRAKVLGTVLAGCGRGAHRHQLCDQFSGDCRAVRGDLQDAAAHKTVMAGCEHRRARYGSVVHAR</sequence>
<evidence type="ECO:0000256" key="7">
    <source>
        <dbReference type="ARBA" id="ARBA00023114"/>
    </source>
</evidence>
<comment type="caution">
    <text evidence="12">The sequence shown here is derived from an EMBL/GenBank/DDBJ whole genome shotgun (WGS) entry which is preliminary data.</text>
</comment>
<evidence type="ECO:0000256" key="6">
    <source>
        <dbReference type="ARBA" id="ARBA00023065"/>
    </source>
</evidence>
<evidence type="ECO:0000256" key="4">
    <source>
        <dbReference type="ARBA" id="ARBA00022692"/>
    </source>
</evidence>
<dbReference type="CDD" id="cd07185">
    <property type="entry name" value="OmpA_C-like"/>
    <property type="match status" value="1"/>
</dbReference>
<keyword evidence="6" id="KW-0406">Ion transport</keyword>
<proteinExistence type="predicted"/>
<keyword evidence="9" id="KW-0998">Cell outer membrane</keyword>
<dbReference type="GO" id="GO:0046930">
    <property type="term" value="C:pore complex"/>
    <property type="evidence" value="ECO:0007669"/>
    <property type="project" value="UniProtKB-KW"/>
</dbReference>
<gene>
    <name evidence="12" type="ORF">Tci_000414</name>
</gene>
<evidence type="ECO:0000256" key="2">
    <source>
        <dbReference type="ARBA" id="ARBA00022448"/>
    </source>
</evidence>
<dbReference type="Gene3D" id="3.30.1330.60">
    <property type="entry name" value="OmpA-like domain"/>
    <property type="match status" value="1"/>
</dbReference>
<evidence type="ECO:0000256" key="10">
    <source>
        <dbReference type="SAM" id="MobiDB-lite"/>
    </source>
</evidence>
<protein>
    <submittedName>
        <fullName evidence="12">Outer membrane protein A, putative</fullName>
    </submittedName>
</protein>
<evidence type="ECO:0000256" key="8">
    <source>
        <dbReference type="ARBA" id="ARBA00023136"/>
    </source>
</evidence>
<dbReference type="InterPro" id="IPR011250">
    <property type="entry name" value="OMP/PagP_B-barrel"/>
</dbReference>
<name>A0A699GMI4_TANCI</name>
<dbReference type="EMBL" id="BKCJ010000006">
    <property type="protein sequence ID" value="GEU28436.1"/>
    <property type="molecule type" value="Genomic_DNA"/>
</dbReference>
<dbReference type="SUPFAM" id="SSF56925">
    <property type="entry name" value="OMPA-like"/>
    <property type="match status" value="1"/>
</dbReference>
<comment type="subcellular location">
    <subcellularLocation>
        <location evidence="1">Cell outer membrane</location>
        <topology evidence="1">Multi-pass membrane protein</topology>
    </subcellularLocation>
</comment>
<dbReference type="InterPro" id="IPR036737">
    <property type="entry name" value="OmpA-like_sf"/>
</dbReference>
<dbReference type="AlphaFoldDB" id="A0A699GMI4"/>
<evidence type="ECO:0000256" key="5">
    <source>
        <dbReference type="ARBA" id="ARBA00022729"/>
    </source>
</evidence>
<feature type="region of interest" description="Disordered" evidence="10">
    <location>
        <begin position="171"/>
        <end position="198"/>
    </location>
</feature>
<feature type="region of interest" description="Disordered" evidence="10">
    <location>
        <begin position="351"/>
        <end position="382"/>
    </location>
</feature>
<dbReference type="PROSITE" id="PS01068">
    <property type="entry name" value="OMPA_1"/>
    <property type="match status" value="1"/>
</dbReference>
<dbReference type="PANTHER" id="PTHR30329">
    <property type="entry name" value="STATOR ELEMENT OF FLAGELLAR MOTOR COMPLEX"/>
    <property type="match status" value="1"/>
</dbReference>
<dbReference type="GO" id="GO:0006811">
    <property type="term" value="P:monoatomic ion transport"/>
    <property type="evidence" value="ECO:0007669"/>
    <property type="project" value="UniProtKB-KW"/>
</dbReference>
<dbReference type="Gene3D" id="2.40.160.20">
    <property type="match status" value="1"/>
</dbReference>
<dbReference type="PRINTS" id="PR01021">
    <property type="entry name" value="OMPADOMAIN"/>
</dbReference>
<dbReference type="Pfam" id="PF00691">
    <property type="entry name" value="OmpA"/>
    <property type="match status" value="1"/>
</dbReference>
<dbReference type="InterPro" id="IPR006690">
    <property type="entry name" value="OMPA-like_CS"/>
</dbReference>
<dbReference type="PRINTS" id="PR01023">
    <property type="entry name" value="NAFLGMOTY"/>
</dbReference>
<evidence type="ECO:0000313" key="12">
    <source>
        <dbReference type="EMBL" id="GEU28436.1"/>
    </source>
</evidence>
<dbReference type="PANTHER" id="PTHR30329:SF21">
    <property type="entry name" value="LIPOPROTEIN YIAD-RELATED"/>
    <property type="match status" value="1"/>
</dbReference>
<keyword evidence="4" id="KW-0812">Transmembrane</keyword>
<reference evidence="12" key="1">
    <citation type="journal article" date="2019" name="Sci. Rep.">
        <title>Draft genome of Tanacetum cinerariifolium, the natural source of mosquito coil.</title>
        <authorList>
            <person name="Yamashiro T."/>
            <person name="Shiraishi A."/>
            <person name="Satake H."/>
            <person name="Nakayama K."/>
        </authorList>
    </citation>
    <scope>NUCLEOTIDE SEQUENCE</scope>
</reference>